<evidence type="ECO:0000259" key="6">
    <source>
        <dbReference type="Pfam" id="PF01756"/>
    </source>
</evidence>
<dbReference type="GO" id="GO:0055088">
    <property type="term" value="P:lipid homeostasis"/>
    <property type="evidence" value="ECO:0007669"/>
    <property type="project" value="TreeGrafter"/>
</dbReference>
<dbReference type="SUPFAM" id="SSF56645">
    <property type="entry name" value="Acyl-CoA dehydrogenase NM domain-like"/>
    <property type="match status" value="1"/>
</dbReference>
<dbReference type="InParanoid" id="A0A2T0GWY5"/>
<dbReference type="Gene3D" id="2.40.110.10">
    <property type="entry name" value="Butyryl-CoA Dehydrogenase, subunit A, domain 2"/>
    <property type="match status" value="1"/>
</dbReference>
<evidence type="ECO:0000313" key="8">
    <source>
        <dbReference type="EMBL" id="PRW63628.1"/>
    </source>
</evidence>
<dbReference type="InterPro" id="IPR012258">
    <property type="entry name" value="Acyl-CoA_oxidase"/>
</dbReference>
<dbReference type="InterPro" id="IPR055060">
    <property type="entry name" value="ACOX_C_alpha1"/>
</dbReference>
<proteinExistence type="inferred from homology"/>
<reference evidence="8 9" key="1">
    <citation type="submission" date="2018-03" db="EMBL/GenBank/DDBJ databases">
        <title>Actinopolyspora mortivallis from Sahara, screening for active biomolecules.</title>
        <authorList>
            <person name="Selama O."/>
            <person name="Wellington E.M.H."/>
            <person name="Hacene H."/>
        </authorList>
    </citation>
    <scope>NUCLEOTIDE SEQUENCE [LARGE SCALE GENOMIC DNA]</scope>
    <source>
        <strain evidence="8 9">M5A</strain>
    </source>
</reference>
<dbReference type="GO" id="GO:0033540">
    <property type="term" value="P:fatty acid beta-oxidation using acyl-CoA oxidase"/>
    <property type="evidence" value="ECO:0007669"/>
    <property type="project" value="TreeGrafter"/>
</dbReference>
<dbReference type="RefSeq" id="WP_106113514.1">
    <property type="nucleotide sequence ID" value="NZ_PVSR01000011.1"/>
</dbReference>
<protein>
    <submittedName>
        <fullName evidence="8">Uncharacterized protein</fullName>
    </submittedName>
</protein>
<dbReference type="Proteomes" id="UP000239352">
    <property type="component" value="Unassembled WGS sequence"/>
</dbReference>
<evidence type="ECO:0000259" key="7">
    <source>
        <dbReference type="Pfam" id="PF22924"/>
    </source>
</evidence>
<dbReference type="Pfam" id="PF01756">
    <property type="entry name" value="ACOX"/>
    <property type="match status" value="1"/>
</dbReference>
<evidence type="ECO:0000313" key="9">
    <source>
        <dbReference type="Proteomes" id="UP000239352"/>
    </source>
</evidence>
<evidence type="ECO:0000256" key="3">
    <source>
        <dbReference type="ARBA" id="ARBA00022630"/>
    </source>
</evidence>
<dbReference type="Gene3D" id="1.20.140.10">
    <property type="entry name" value="Butyryl-CoA Dehydrogenase, subunit A, domain 3"/>
    <property type="match status" value="2"/>
</dbReference>
<evidence type="ECO:0000256" key="4">
    <source>
        <dbReference type="ARBA" id="ARBA00022827"/>
    </source>
</evidence>
<dbReference type="InterPro" id="IPR002655">
    <property type="entry name" value="Acyl-CoA_oxidase_C"/>
</dbReference>
<keyword evidence="5" id="KW-0560">Oxidoreductase</keyword>
<feature type="domain" description="Acyl-CoA oxidase C-terminal" evidence="6">
    <location>
        <begin position="474"/>
        <end position="589"/>
    </location>
</feature>
<evidence type="ECO:0000256" key="2">
    <source>
        <dbReference type="ARBA" id="ARBA00006288"/>
    </source>
</evidence>
<dbReference type="InterPro" id="IPR046373">
    <property type="entry name" value="Acyl-CoA_Oxase/DH_mid-dom_sf"/>
</dbReference>
<dbReference type="AlphaFoldDB" id="A0A2T0GWY5"/>
<accession>A0A2T0GWY5</accession>
<keyword evidence="3" id="KW-0285">Flavoprotein</keyword>
<dbReference type="STRING" id="1050202.GCA_000384035_01346"/>
<dbReference type="GO" id="GO:0003997">
    <property type="term" value="F:acyl-CoA oxidase activity"/>
    <property type="evidence" value="ECO:0007669"/>
    <property type="project" value="InterPro"/>
</dbReference>
<keyword evidence="4" id="KW-0274">FAD</keyword>
<keyword evidence="9" id="KW-1185">Reference proteome</keyword>
<comment type="caution">
    <text evidence="8">The sequence shown here is derived from an EMBL/GenBank/DDBJ whole genome shotgun (WGS) entry which is preliminary data.</text>
</comment>
<comment type="similarity">
    <text evidence="2">Belongs to the acyl-CoA oxidase family.</text>
</comment>
<dbReference type="GO" id="GO:0005504">
    <property type="term" value="F:fatty acid binding"/>
    <property type="evidence" value="ECO:0007669"/>
    <property type="project" value="TreeGrafter"/>
</dbReference>
<dbReference type="PANTHER" id="PTHR10909">
    <property type="entry name" value="ELECTRON TRANSPORT OXIDOREDUCTASE"/>
    <property type="match status" value="1"/>
</dbReference>
<evidence type="ECO:0000256" key="5">
    <source>
        <dbReference type="ARBA" id="ARBA00023002"/>
    </source>
</evidence>
<organism evidence="8 9">
    <name type="scientific">Actinopolyspora mortivallis</name>
    <dbReference type="NCBI Taxonomy" id="33906"/>
    <lineage>
        <taxon>Bacteria</taxon>
        <taxon>Bacillati</taxon>
        <taxon>Actinomycetota</taxon>
        <taxon>Actinomycetes</taxon>
        <taxon>Actinopolysporales</taxon>
        <taxon>Actinopolysporaceae</taxon>
        <taxon>Actinopolyspora</taxon>
    </lineage>
</organism>
<name>A0A2T0GWY5_ACTMO</name>
<dbReference type="SUPFAM" id="SSF47203">
    <property type="entry name" value="Acyl-CoA dehydrogenase C-terminal domain-like"/>
    <property type="match status" value="2"/>
</dbReference>
<feature type="domain" description="Acyl-CoA oxidase C-alpha1" evidence="7">
    <location>
        <begin position="279"/>
        <end position="424"/>
    </location>
</feature>
<dbReference type="InterPro" id="IPR009100">
    <property type="entry name" value="AcylCoA_DH/oxidase_NM_dom_sf"/>
</dbReference>
<dbReference type="InterPro" id="IPR036250">
    <property type="entry name" value="AcylCo_DH-like_C"/>
</dbReference>
<dbReference type="PANTHER" id="PTHR10909:SF352">
    <property type="entry name" value="ACYL-COENZYME A OXIDASE-LIKE PROTEIN"/>
    <property type="match status" value="1"/>
</dbReference>
<evidence type="ECO:0000256" key="1">
    <source>
        <dbReference type="ARBA" id="ARBA00001974"/>
    </source>
</evidence>
<comment type="cofactor">
    <cofactor evidence="1">
        <name>FAD</name>
        <dbReference type="ChEBI" id="CHEBI:57692"/>
    </cofactor>
</comment>
<dbReference type="Pfam" id="PF22924">
    <property type="entry name" value="ACOX_C_alpha1"/>
    <property type="match status" value="1"/>
</dbReference>
<dbReference type="GO" id="GO:0071949">
    <property type="term" value="F:FAD binding"/>
    <property type="evidence" value="ECO:0007669"/>
    <property type="project" value="InterPro"/>
</dbReference>
<dbReference type="EMBL" id="PVSR01000011">
    <property type="protein sequence ID" value="PRW63628.1"/>
    <property type="molecule type" value="Genomic_DNA"/>
</dbReference>
<sequence length="599" mass="65665">MIGSFVRCGQQQYDPEMRPVFTAPLFTKANGDRSRSREHRHTYEQLRHINAALGLAERSRHEPRALFAALEWAAVANPALFLTATVHYGVCVAGIDGMGRPGTEVDRARAELDSGRAVGTILITELGHGTSHVALRTRADYEPSTRTFVLTTPDEAAQKFMAHAGLEGVPKIGMVYAQLYLHGVCHGVFPFLVRLRESTGTCTGVRIGSVWNSEAVSLDYTLVRFEGARVPFDWWLSDGAELTREEELRDPADSPQQRLVRSLRVSRNASTAGAVGLAAAARATAAITLRYSHQRITSGGLAPGVATIRYGGVQRAVFGSLATAMAITARVNRARELALADDEAERPTETTWSPWASVHSELALTKVAATWAAERVTRDCRKTIGAQGLLEANRIREYEGLASVYHSAGGDNNLTVLDLARSLVTEALPPAPVETPSPSEGDVSEVGFCVRLARARENMLHTHLCARVGAMCDRSEFDRWNENTPLAWELVRAHAHRLTLEEFRARTEALDQGREREPLERLCLVHALEELDSHAEQLVLHGWLSRGQQRRIVPVLNEQFRALVEAGPGLLDEAGLDGDVLNAPIAAEDYVTTMTTSVR</sequence>
<gene>
    <name evidence="8" type="ORF">CEP50_09165</name>
</gene>